<accession>A0AAV7TIW7</accession>
<reference evidence="1" key="1">
    <citation type="journal article" date="2022" name="bioRxiv">
        <title>Sequencing and chromosome-scale assembly of the giantPleurodeles waltlgenome.</title>
        <authorList>
            <person name="Brown T."/>
            <person name="Elewa A."/>
            <person name="Iarovenko S."/>
            <person name="Subramanian E."/>
            <person name="Araus A.J."/>
            <person name="Petzold A."/>
            <person name="Susuki M."/>
            <person name="Suzuki K.-i.T."/>
            <person name="Hayashi T."/>
            <person name="Toyoda A."/>
            <person name="Oliveira C."/>
            <person name="Osipova E."/>
            <person name="Leigh N.D."/>
            <person name="Simon A."/>
            <person name="Yun M.H."/>
        </authorList>
    </citation>
    <scope>NUCLEOTIDE SEQUENCE</scope>
    <source>
        <strain evidence="1">20211129_DDA</strain>
        <tissue evidence="1">Liver</tissue>
    </source>
</reference>
<proteinExistence type="predicted"/>
<sequence length="253" mass="28448">MNKSCTCNTYCHAQKRALRGKCMANGQEHGSKKGCYDDIVGDEDCDEPILCVVDEEDGEESDEDEQLLIFAVIDYDRERRLVTLEVVYHFYQMRLQHEKRLFVHAFICISDLMHFRIVKEKESSITPAKLLPPGPTGLVPFITTWLERLQAAEPRIVCLRVDLSCRQRHGETGAVVCHLELHMFLAEDAISRNAVVKKVDVSLKKAYSGTHLALRAGICGTYLARSLLLDLKALNNVLDGSSDCSGLISLIEH</sequence>
<evidence type="ECO:0000313" key="1">
    <source>
        <dbReference type="EMBL" id="KAJ1176386.1"/>
    </source>
</evidence>
<dbReference type="Proteomes" id="UP001066276">
    <property type="component" value="Chromosome 3_2"/>
</dbReference>
<dbReference type="EMBL" id="JANPWB010000006">
    <property type="protein sequence ID" value="KAJ1176386.1"/>
    <property type="molecule type" value="Genomic_DNA"/>
</dbReference>
<keyword evidence="2" id="KW-1185">Reference proteome</keyword>
<gene>
    <name evidence="1" type="ORF">NDU88_001667</name>
</gene>
<name>A0AAV7TIW7_PLEWA</name>
<organism evidence="1 2">
    <name type="scientific">Pleurodeles waltl</name>
    <name type="common">Iberian ribbed newt</name>
    <dbReference type="NCBI Taxonomy" id="8319"/>
    <lineage>
        <taxon>Eukaryota</taxon>
        <taxon>Metazoa</taxon>
        <taxon>Chordata</taxon>
        <taxon>Craniata</taxon>
        <taxon>Vertebrata</taxon>
        <taxon>Euteleostomi</taxon>
        <taxon>Amphibia</taxon>
        <taxon>Batrachia</taxon>
        <taxon>Caudata</taxon>
        <taxon>Salamandroidea</taxon>
        <taxon>Salamandridae</taxon>
        <taxon>Pleurodelinae</taxon>
        <taxon>Pleurodeles</taxon>
    </lineage>
</organism>
<comment type="caution">
    <text evidence="1">The sequence shown here is derived from an EMBL/GenBank/DDBJ whole genome shotgun (WGS) entry which is preliminary data.</text>
</comment>
<evidence type="ECO:0000313" key="2">
    <source>
        <dbReference type="Proteomes" id="UP001066276"/>
    </source>
</evidence>
<dbReference type="AlphaFoldDB" id="A0AAV7TIW7"/>
<protein>
    <submittedName>
        <fullName evidence="1">Uncharacterized protein</fullName>
    </submittedName>
</protein>